<evidence type="ECO:0000256" key="1">
    <source>
        <dbReference type="ARBA" id="ARBA00001957"/>
    </source>
</evidence>
<dbReference type="InterPro" id="IPR020845">
    <property type="entry name" value="AMP-binding_CS"/>
</dbReference>
<dbReference type="CDD" id="cd19531">
    <property type="entry name" value="LCL_NRPS-like"/>
    <property type="match status" value="1"/>
</dbReference>
<dbReference type="InterPro" id="IPR045851">
    <property type="entry name" value="AMP-bd_C_sf"/>
</dbReference>
<dbReference type="InterPro" id="IPR000873">
    <property type="entry name" value="AMP-dep_synth/lig_dom"/>
</dbReference>
<evidence type="ECO:0000313" key="9">
    <source>
        <dbReference type="EMBL" id="MFD2168651.1"/>
    </source>
</evidence>
<dbReference type="Gene3D" id="2.30.38.10">
    <property type="entry name" value="Luciferase, Domain 3"/>
    <property type="match status" value="1"/>
</dbReference>
<evidence type="ECO:0000259" key="8">
    <source>
        <dbReference type="PROSITE" id="PS50075"/>
    </source>
</evidence>
<keyword evidence="3" id="KW-0596">Phosphopantetheine</keyword>
<evidence type="ECO:0000256" key="3">
    <source>
        <dbReference type="ARBA" id="ARBA00022450"/>
    </source>
</evidence>
<organism evidence="9 10">
    <name type="scientific">Tumebacillus lipolyticus</name>
    <dbReference type="NCBI Taxonomy" id="1280370"/>
    <lineage>
        <taxon>Bacteria</taxon>
        <taxon>Bacillati</taxon>
        <taxon>Bacillota</taxon>
        <taxon>Bacilli</taxon>
        <taxon>Bacillales</taxon>
        <taxon>Alicyclobacillaceae</taxon>
        <taxon>Tumebacillus</taxon>
    </lineage>
</organism>
<dbReference type="RefSeq" id="WP_386043554.1">
    <property type="nucleotide sequence ID" value="NZ_JBHUIO010000002.1"/>
</dbReference>
<dbReference type="CDD" id="cd05931">
    <property type="entry name" value="FAAL"/>
    <property type="match status" value="1"/>
</dbReference>
<dbReference type="EMBL" id="JBHUIO010000002">
    <property type="protein sequence ID" value="MFD2168651.1"/>
    <property type="molecule type" value="Genomic_DNA"/>
</dbReference>
<dbReference type="InterPro" id="IPR025110">
    <property type="entry name" value="AMP-bd_C"/>
</dbReference>
<evidence type="ECO:0000256" key="6">
    <source>
        <dbReference type="ARBA" id="ARBA00023098"/>
    </source>
</evidence>
<gene>
    <name evidence="9" type="ORF">ACFSOY_01280</name>
</gene>
<keyword evidence="6" id="KW-0443">Lipid metabolism</keyword>
<comment type="cofactor">
    <cofactor evidence="1">
        <name>pantetheine 4'-phosphate</name>
        <dbReference type="ChEBI" id="CHEBI:47942"/>
    </cofactor>
</comment>
<dbReference type="InterPro" id="IPR020806">
    <property type="entry name" value="PKS_PP-bd"/>
</dbReference>
<dbReference type="Pfam" id="PF13193">
    <property type="entry name" value="AMP-binding_C"/>
    <property type="match status" value="1"/>
</dbReference>
<dbReference type="Pfam" id="PF23024">
    <property type="entry name" value="AMP-dom_DIP2-like"/>
    <property type="match status" value="1"/>
</dbReference>
<dbReference type="InterPro" id="IPR036736">
    <property type="entry name" value="ACP-like_sf"/>
</dbReference>
<feature type="domain" description="Carrier" evidence="8">
    <location>
        <begin position="605"/>
        <end position="679"/>
    </location>
</feature>
<dbReference type="Gene3D" id="3.40.50.12780">
    <property type="entry name" value="N-terminal domain of ligase-like"/>
    <property type="match status" value="1"/>
</dbReference>
<accession>A0ABW4ZSR5</accession>
<dbReference type="SMART" id="SM00823">
    <property type="entry name" value="PKS_PP"/>
    <property type="match status" value="2"/>
</dbReference>
<dbReference type="Gene3D" id="3.30.300.30">
    <property type="match status" value="2"/>
</dbReference>
<feature type="compositionally biased region" description="Basic and acidic residues" evidence="7">
    <location>
        <begin position="1755"/>
        <end position="1764"/>
    </location>
</feature>
<evidence type="ECO:0000256" key="7">
    <source>
        <dbReference type="SAM" id="MobiDB-lite"/>
    </source>
</evidence>
<keyword evidence="5" id="KW-0276">Fatty acid metabolism</keyword>
<dbReference type="PROSITE" id="PS00455">
    <property type="entry name" value="AMP_BINDING"/>
    <property type="match status" value="2"/>
</dbReference>
<dbReference type="InterPro" id="IPR042099">
    <property type="entry name" value="ANL_N_sf"/>
</dbReference>
<dbReference type="InterPro" id="IPR009081">
    <property type="entry name" value="PP-bd_ACP"/>
</dbReference>
<dbReference type="PROSITE" id="PS50075">
    <property type="entry name" value="CARRIER"/>
    <property type="match status" value="2"/>
</dbReference>
<dbReference type="Gene3D" id="3.40.50.1820">
    <property type="entry name" value="alpha/beta hydrolase"/>
    <property type="match status" value="1"/>
</dbReference>
<dbReference type="SUPFAM" id="SSF56801">
    <property type="entry name" value="Acetyl-CoA synthetase-like"/>
    <property type="match status" value="2"/>
</dbReference>
<dbReference type="PANTHER" id="PTHR45527:SF1">
    <property type="entry name" value="FATTY ACID SYNTHASE"/>
    <property type="match status" value="1"/>
</dbReference>
<reference evidence="10" key="1">
    <citation type="journal article" date="2019" name="Int. J. Syst. Evol. Microbiol.">
        <title>The Global Catalogue of Microorganisms (GCM) 10K type strain sequencing project: providing services to taxonomists for standard genome sequencing and annotation.</title>
        <authorList>
            <consortium name="The Broad Institute Genomics Platform"/>
            <consortium name="The Broad Institute Genome Sequencing Center for Infectious Disease"/>
            <person name="Wu L."/>
            <person name="Ma J."/>
        </authorList>
    </citation>
    <scope>NUCLEOTIDE SEQUENCE [LARGE SCALE GENOMIC DNA]</scope>
    <source>
        <strain evidence="10">CGMCC 1.13574</strain>
    </source>
</reference>
<evidence type="ECO:0000256" key="5">
    <source>
        <dbReference type="ARBA" id="ARBA00022832"/>
    </source>
</evidence>
<dbReference type="CDD" id="cd17646">
    <property type="entry name" value="A_NRPS_AB3403-like"/>
    <property type="match status" value="1"/>
</dbReference>
<feature type="domain" description="Carrier" evidence="8">
    <location>
        <begin position="1666"/>
        <end position="1741"/>
    </location>
</feature>
<dbReference type="SUPFAM" id="SSF47336">
    <property type="entry name" value="ACP-like"/>
    <property type="match status" value="2"/>
</dbReference>
<comment type="caution">
    <text evidence="9">The sequence shown here is derived from an EMBL/GenBank/DDBJ whole genome shotgun (WGS) entry which is preliminary data.</text>
</comment>
<dbReference type="SUPFAM" id="SSF52777">
    <property type="entry name" value="CoA-dependent acyltransferases"/>
    <property type="match status" value="2"/>
</dbReference>
<dbReference type="Gene3D" id="3.40.50.980">
    <property type="match status" value="2"/>
</dbReference>
<dbReference type="Pfam" id="PF00501">
    <property type="entry name" value="AMP-binding"/>
    <property type="match status" value="2"/>
</dbReference>
<dbReference type="InterPro" id="IPR001242">
    <property type="entry name" value="Condensation_dom"/>
</dbReference>
<dbReference type="Pfam" id="PF00668">
    <property type="entry name" value="Condensation"/>
    <property type="match status" value="1"/>
</dbReference>
<dbReference type="InterPro" id="IPR040097">
    <property type="entry name" value="FAAL/FAAC"/>
</dbReference>
<evidence type="ECO:0000256" key="2">
    <source>
        <dbReference type="ARBA" id="ARBA00006432"/>
    </source>
</evidence>
<dbReference type="Gene3D" id="3.30.559.10">
    <property type="entry name" value="Chloramphenicol acetyltransferase-like domain"/>
    <property type="match status" value="1"/>
</dbReference>
<dbReference type="InterPro" id="IPR023213">
    <property type="entry name" value="CAT-like_dom_sf"/>
</dbReference>
<dbReference type="Gene3D" id="1.10.1200.10">
    <property type="entry name" value="ACP-like"/>
    <property type="match status" value="1"/>
</dbReference>
<keyword evidence="4" id="KW-0597">Phosphoprotein</keyword>
<name>A0ABW4ZSR5_9BACL</name>
<dbReference type="Gene3D" id="3.30.559.30">
    <property type="entry name" value="Nonribosomal peptide synthetase, condensation domain"/>
    <property type="match status" value="1"/>
</dbReference>
<dbReference type="InterPro" id="IPR010071">
    <property type="entry name" value="AA_adenyl_dom"/>
</dbReference>
<evidence type="ECO:0000313" key="10">
    <source>
        <dbReference type="Proteomes" id="UP001597343"/>
    </source>
</evidence>
<comment type="similarity">
    <text evidence="2">Belongs to the ATP-dependent AMP-binding enzyme family.</text>
</comment>
<evidence type="ECO:0000256" key="4">
    <source>
        <dbReference type="ARBA" id="ARBA00022553"/>
    </source>
</evidence>
<dbReference type="Proteomes" id="UP001597343">
    <property type="component" value="Unassembled WGS sequence"/>
</dbReference>
<dbReference type="Pfam" id="PF00550">
    <property type="entry name" value="PP-binding"/>
    <property type="match status" value="2"/>
</dbReference>
<feature type="region of interest" description="Disordered" evidence="7">
    <location>
        <begin position="1745"/>
        <end position="1764"/>
    </location>
</feature>
<protein>
    <submittedName>
        <fullName evidence="9">Amino acid adenylation domain-containing protein</fullName>
    </submittedName>
</protein>
<proteinExistence type="inferred from homology"/>
<keyword evidence="10" id="KW-1185">Reference proteome</keyword>
<dbReference type="PANTHER" id="PTHR45527">
    <property type="entry name" value="NONRIBOSOMAL PEPTIDE SYNTHETASE"/>
    <property type="match status" value="1"/>
</dbReference>
<dbReference type="NCBIfam" id="TIGR01733">
    <property type="entry name" value="AA-adenyl-dom"/>
    <property type="match status" value="1"/>
</dbReference>
<sequence length="1764" mass="194117">MIGGVDSLVGLLMRRAAEQPEQIAYSFWGEDTRIELTYGELDLRARAIGAWLQAKGATGERALLLYPTGIEYVTAFFGCLYGGVVAVPAYPPRQNGNLGRLQAVVADAEAKFALTTETILAGIEKRFAESPEMEALRWLVADATDRSLAELWLEPDVGMESLAFLQYTSGSTSTPKGVMLTHGNLLHNLEMIEEAFGTTAESRGVVWLPPYHDMGLIGGILQPLFTGYPMMLMAPVDFIQKPLRWLQAISETKATVSGGPNFAYELCLQKITPEQRDGLDLSSWENAFTGAEPVRAETLKRFAEFFAPCGFKEEAFYPCYGLAEATLFVSGGTVGHTPQIERIEADALAQNRAVATTAEADSRLMVSSGRGDRKGQQLLIVDAASKTACADGQVGEVWVKGPNIAIGYWNREQQTEETFCAALADSGDGPFLRTGDLGFRKEGQIYLTGRIKDLLIIRGRNYYPQDVEFVVQESHPAVKNSNGAAFAVEIGGEERLVVVQEIERTHRKGDHQAVIAAVRKRVSEEFQLQVHAVVLIKPASIPKTSSGKIQRHACKERFLNGTLEVVADDAMAQAAMGAGAAVEASERIELNLGELLALPTNEREAPIANFLLGECAEILKVTPGQLPIDRSLHAYGMDSLMAVEIKHLVEVTFAVDLTMSDVLDGPSVAELSRLISEQLNASADRSPLEAVEPEERAESLLSFGQKSLYFMQSVAPESAAYNISKTVRIAQRLDVQKLKAAFAELLTRHPQLRVTVEMQDDQPIQKVVPQAEASVVVKDASLLSADQLRAELIAEANRPFDFTTGQLLRVHLWQISETEHLLQVTAHHIAVDFWSFGLLLQELGAHYSENGKAEVDHSYFDYVRWQQELLRGEEGDRLWSYWQERLEQVPVLDLPTDRTRPAVQHSAGAVQAFELPEQITQQMHALAKELGVTLYTVMLTAFQVLLYRYSGQADFVIGSPSAGRSSAKFSQTVGYFVNPVVLRSQIVQKAPFVEVVERVRADVLTALKHQDFPFQLLVERLQPDRDLSSPPLFNVMFNYQSAALWKEEGLIALALGAAGAKIAAGELMLESIALPQQFAQYDLSLMMGEMGGKLHGVFEYSTSLFDRTTIERMIGHFQTLLTSIAEAPASSVDALPLLTANEQELLLGWQGEVGAVTADRLHRLLEQQVALTPEAVAVSLEGQMLTYDRLNRLSNRVAHQLRELGVGADVPVGICMERSLELVVGLLAILKAGGAYVPLDPSYPEERIAWIAEDTAVPVVLTQEALLAKIPIQAATAICLDRDEERIATYPEHNLDVEVSPDHLAYILYTSGSTGRPKGVEIPHRAIVNHMLWMQEAYPLGAGDRVLQKTPIGFDASVWEFWAPLLSGAQLVLARPGGHRDSGYLVSAVKAQQITVLQLVPTMLGLMLEEPEIASCQSLKHVFCGGEALSIDLQERFFQVLDAKLHNLYGPTECTIDATVWDCQKGETKRSVPIGRPIANLQTFVLDGQMRPVPALVAGELHIGGLGLARGYHNRADLTAEKFVFHPTAHGERLYKTGDLVRFLADGTLEYLGRLDHQVKIRGFRIELGEIEAVLKEHPDHREAVVIAREDVSGDVRLVAYLIGPSTAVSDADLRNLLKQKLPDYMIPSAFVLLDSFPLLPNGKIDLRALPQPTVEAIDATVPYTAPRTPTEAKLASMWSEVLGIERVGVYDHFFQRGGHSLLAMQIVTRVRKLFQVEVPVARLFENPTIAELAKIVDESIGRESKPKKPAIGRLSREAHRIDG</sequence>
<dbReference type="InterPro" id="IPR029058">
    <property type="entry name" value="AB_hydrolase_fold"/>
</dbReference>